<dbReference type="RefSeq" id="WP_377094208.1">
    <property type="nucleotide sequence ID" value="NZ_JBHSJM010000001.1"/>
</dbReference>
<organism evidence="3 4">
    <name type="scientific">Rubritalea spongiae</name>
    <dbReference type="NCBI Taxonomy" id="430797"/>
    <lineage>
        <taxon>Bacteria</taxon>
        <taxon>Pseudomonadati</taxon>
        <taxon>Verrucomicrobiota</taxon>
        <taxon>Verrucomicrobiia</taxon>
        <taxon>Verrucomicrobiales</taxon>
        <taxon>Rubritaleaceae</taxon>
        <taxon>Rubritalea</taxon>
    </lineage>
</organism>
<feature type="domain" description="Ice-binding protein C-terminal" evidence="2">
    <location>
        <begin position="202"/>
        <end position="224"/>
    </location>
</feature>
<evidence type="ECO:0000256" key="1">
    <source>
        <dbReference type="SAM" id="SignalP"/>
    </source>
</evidence>
<dbReference type="NCBIfam" id="TIGR02595">
    <property type="entry name" value="PEP_CTERM"/>
    <property type="match status" value="1"/>
</dbReference>
<sequence length="225" mass="23754">MSNFSLSTIAVAGLCMSSAQAVTLALYEFTDNAIEESPTDLNDLSVTSTATGVSASDFTSPVFDFAVTTANAFTSNGLGLATGTDDNMAGAITANQYMSFTISADSGTISMDTLSFDIARAQRGAQDFQVRASFDGFTNFIEVSGFQNQAIAQDTFTNYSFDLTDSGFDVVTSVEFRIYLDDRAGNQNSSSGTYIDNVVISAVPEPSSTALLGLGGLALILRRRK</sequence>
<dbReference type="Proteomes" id="UP001597297">
    <property type="component" value="Unassembled WGS sequence"/>
</dbReference>
<name>A0ABW5DZC2_9BACT</name>
<proteinExistence type="predicted"/>
<accession>A0ABW5DZC2</accession>
<reference evidence="4" key="1">
    <citation type="journal article" date="2019" name="Int. J. Syst. Evol. Microbiol.">
        <title>The Global Catalogue of Microorganisms (GCM) 10K type strain sequencing project: providing services to taxonomists for standard genome sequencing and annotation.</title>
        <authorList>
            <consortium name="The Broad Institute Genomics Platform"/>
            <consortium name="The Broad Institute Genome Sequencing Center for Infectious Disease"/>
            <person name="Wu L."/>
            <person name="Ma J."/>
        </authorList>
    </citation>
    <scope>NUCLEOTIDE SEQUENCE [LARGE SCALE GENOMIC DNA]</scope>
    <source>
        <strain evidence="4">JCM 16545</strain>
    </source>
</reference>
<feature type="signal peptide" evidence="1">
    <location>
        <begin position="1"/>
        <end position="21"/>
    </location>
</feature>
<gene>
    <name evidence="3" type="ORF">ACFSQZ_04300</name>
</gene>
<keyword evidence="4" id="KW-1185">Reference proteome</keyword>
<evidence type="ECO:0000313" key="4">
    <source>
        <dbReference type="Proteomes" id="UP001597297"/>
    </source>
</evidence>
<keyword evidence="1" id="KW-0732">Signal</keyword>
<dbReference type="Pfam" id="PF07589">
    <property type="entry name" value="PEP-CTERM"/>
    <property type="match status" value="1"/>
</dbReference>
<dbReference type="EMBL" id="JBHUJC010000012">
    <property type="protein sequence ID" value="MFD2275682.1"/>
    <property type="molecule type" value="Genomic_DNA"/>
</dbReference>
<evidence type="ECO:0000313" key="3">
    <source>
        <dbReference type="EMBL" id="MFD2275682.1"/>
    </source>
</evidence>
<comment type="caution">
    <text evidence="3">The sequence shown here is derived from an EMBL/GenBank/DDBJ whole genome shotgun (WGS) entry which is preliminary data.</text>
</comment>
<dbReference type="InterPro" id="IPR013424">
    <property type="entry name" value="Ice-binding_C"/>
</dbReference>
<protein>
    <submittedName>
        <fullName evidence="3">PEP-CTERM sorting domain-containing protein</fullName>
    </submittedName>
</protein>
<feature type="chain" id="PRO_5046008532" evidence="1">
    <location>
        <begin position="22"/>
        <end position="225"/>
    </location>
</feature>
<evidence type="ECO:0000259" key="2">
    <source>
        <dbReference type="Pfam" id="PF07589"/>
    </source>
</evidence>